<reference evidence="1" key="1">
    <citation type="submission" date="2023-03" db="EMBL/GenBank/DDBJ databases">
        <title>Andean soil-derived lignocellulolytic bacterial consortium as a source of novel taxa and putative plastic-active enzymes.</title>
        <authorList>
            <person name="Diaz-Garcia L."/>
            <person name="Chuvochina M."/>
            <person name="Feuerriegel G."/>
            <person name="Bunk B."/>
            <person name="Sproer C."/>
            <person name="Streit W.R."/>
            <person name="Rodriguez L.M."/>
            <person name="Overmann J."/>
            <person name="Jimenez D.J."/>
        </authorList>
    </citation>
    <scope>NUCLEOTIDE SEQUENCE</scope>
    <source>
        <strain evidence="1">MAG 2441</strain>
    </source>
</reference>
<organism evidence="1 2">
    <name type="scientific">Candidatus Cohnella colombiensis</name>
    <dbReference type="NCBI Taxonomy" id="3121368"/>
    <lineage>
        <taxon>Bacteria</taxon>
        <taxon>Bacillati</taxon>
        <taxon>Bacillota</taxon>
        <taxon>Bacilli</taxon>
        <taxon>Bacillales</taxon>
        <taxon>Paenibacillaceae</taxon>
        <taxon>Cohnella</taxon>
    </lineage>
</organism>
<gene>
    <name evidence="1" type="ORF">P0Y55_08620</name>
</gene>
<evidence type="ECO:0000313" key="1">
    <source>
        <dbReference type="EMBL" id="WEK56095.1"/>
    </source>
</evidence>
<accession>A0AA95JHK7</accession>
<sequence length="114" mass="13392">MKSPINQYRDLEINKSELFELIKSLDIGQPVEIRNEHVVHLLISYKKNELDLQQLLEWVNIVWFSDLYEYADEHADCIASVLNELEELDEKGKILTSNDINRYVVALQNNIEMS</sequence>
<name>A0AA95JHK7_9BACL</name>
<dbReference type="Proteomes" id="UP001178662">
    <property type="component" value="Chromosome"/>
</dbReference>
<evidence type="ECO:0000313" key="2">
    <source>
        <dbReference type="Proteomes" id="UP001178662"/>
    </source>
</evidence>
<protein>
    <submittedName>
        <fullName evidence="1">Uncharacterized protein</fullName>
    </submittedName>
</protein>
<dbReference type="AlphaFoldDB" id="A0AA95JHK7"/>
<keyword evidence="2" id="KW-1185">Reference proteome</keyword>
<proteinExistence type="predicted"/>
<dbReference type="EMBL" id="CP119317">
    <property type="protein sequence ID" value="WEK56095.1"/>
    <property type="molecule type" value="Genomic_DNA"/>
</dbReference>